<evidence type="ECO:0000313" key="8">
    <source>
        <dbReference type="Proteomes" id="UP000250266"/>
    </source>
</evidence>
<feature type="transmembrane region" description="Helical" evidence="6">
    <location>
        <begin position="18"/>
        <end position="36"/>
    </location>
</feature>
<keyword evidence="4 6" id="KW-1133">Transmembrane helix</keyword>
<feature type="transmembrane region" description="Helical" evidence="6">
    <location>
        <begin position="80"/>
        <end position="99"/>
    </location>
</feature>
<feature type="transmembrane region" description="Helical" evidence="6">
    <location>
        <begin position="173"/>
        <end position="193"/>
    </location>
</feature>
<feature type="transmembrane region" description="Helical" evidence="6">
    <location>
        <begin position="111"/>
        <end position="132"/>
    </location>
</feature>
<dbReference type="PANTHER" id="PTHR42038">
    <property type="match status" value="1"/>
</dbReference>
<gene>
    <name evidence="7" type="ORF">K432DRAFT_416056</name>
</gene>
<dbReference type="GO" id="GO:0016829">
    <property type="term" value="F:lyase activity"/>
    <property type="evidence" value="ECO:0007669"/>
    <property type="project" value="InterPro"/>
</dbReference>
<organism evidence="7 8">
    <name type="scientific">Lepidopterella palustris CBS 459.81</name>
    <dbReference type="NCBI Taxonomy" id="1314670"/>
    <lineage>
        <taxon>Eukaryota</taxon>
        <taxon>Fungi</taxon>
        <taxon>Dikarya</taxon>
        <taxon>Ascomycota</taxon>
        <taxon>Pezizomycotina</taxon>
        <taxon>Dothideomycetes</taxon>
        <taxon>Pleosporomycetidae</taxon>
        <taxon>Mytilinidiales</taxon>
        <taxon>Argynnaceae</taxon>
        <taxon>Lepidopterella</taxon>
    </lineage>
</organism>
<keyword evidence="3 6" id="KW-0812">Transmembrane</keyword>
<reference evidence="7 8" key="1">
    <citation type="journal article" date="2016" name="Nat. Commun.">
        <title>Ectomycorrhizal ecology is imprinted in the genome of the dominant symbiotic fungus Cenococcum geophilum.</title>
        <authorList>
            <consortium name="DOE Joint Genome Institute"/>
            <person name="Peter M."/>
            <person name="Kohler A."/>
            <person name="Ohm R.A."/>
            <person name="Kuo A."/>
            <person name="Krutzmann J."/>
            <person name="Morin E."/>
            <person name="Arend M."/>
            <person name="Barry K.W."/>
            <person name="Binder M."/>
            <person name="Choi C."/>
            <person name="Clum A."/>
            <person name="Copeland A."/>
            <person name="Grisel N."/>
            <person name="Haridas S."/>
            <person name="Kipfer T."/>
            <person name="LaButti K."/>
            <person name="Lindquist E."/>
            <person name="Lipzen A."/>
            <person name="Maire R."/>
            <person name="Meier B."/>
            <person name="Mihaltcheva S."/>
            <person name="Molinier V."/>
            <person name="Murat C."/>
            <person name="Poggeler S."/>
            <person name="Quandt C.A."/>
            <person name="Sperisen C."/>
            <person name="Tritt A."/>
            <person name="Tisserant E."/>
            <person name="Crous P.W."/>
            <person name="Henrissat B."/>
            <person name="Nehls U."/>
            <person name="Egli S."/>
            <person name="Spatafora J.W."/>
            <person name="Grigoriev I.V."/>
            <person name="Martin F.M."/>
        </authorList>
    </citation>
    <scope>NUCLEOTIDE SEQUENCE [LARGE SCALE GENOMIC DNA]</scope>
    <source>
        <strain evidence="7 8">CBS 459.81</strain>
    </source>
</reference>
<accession>A0A8E2JG77</accession>
<evidence type="ECO:0000256" key="3">
    <source>
        <dbReference type="ARBA" id="ARBA00022692"/>
    </source>
</evidence>
<dbReference type="AlphaFoldDB" id="A0A8E2JG77"/>
<name>A0A8E2JG77_9PEZI</name>
<dbReference type="Proteomes" id="UP000250266">
    <property type="component" value="Unassembled WGS sequence"/>
</dbReference>
<dbReference type="EMBL" id="KV744921">
    <property type="protein sequence ID" value="OCK81419.1"/>
    <property type="molecule type" value="Genomic_DNA"/>
</dbReference>
<evidence type="ECO:0000256" key="5">
    <source>
        <dbReference type="ARBA" id="ARBA00023136"/>
    </source>
</evidence>
<evidence type="ECO:0000256" key="1">
    <source>
        <dbReference type="ARBA" id="ARBA00004141"/>
    </source>
</evidence>
<protein>
    <submittedName>
        <fullName evidence="7">Uncharacterized protein</fullName>
    </submittedName>
</protein>
<feature type="transmembrane region" description="Helical" evidence="6">
    <location>
        <begin position="138"/>
        <end position="161"/>
    </location>
</feature>
<evidence type="ECO:0000313" key="7">
    <source>
        <dbReference type="EMBL" id="OCK81419.1"/>
    </source>
</evidence>
<comment type="similarity">
    <text evidence="2">Belongs to the paxB family.</text>
</comment>
<evidence type="ECO:0000256" key="2">
    <source>
        <dbReference type="ARBA" id="ARBA00006757"/>
    </source>
</evidence>
<dbReference type="Pfam" id="PF25129">
    <property type="entry name" value="Pyr4-TMTC"/>
    <property type="match status" value="1"/>
</dbReference>
<dbReference type="OrthoDB" id="5294024at2759"/>
<dbReference type="GO" id="GO:0016020">
    <property type="term" value="C:membrane"/>
    <property type="evidence" value="ECO:0007669"/>
    <property type="project" value="UniProtKB-SubCell"/>
</dbReference>
<proteinExistence type="inferred from homology"/>
<feature type="transmembrane region" description="Helical" evidence="6">
    <location>
        <begin position="205"/>
        <end position="227"/>
    </location>
</feature>
<dbReference type="InterPro" id="IPR039020">
    <property type="entry name" value="PaxB-like"/>
</dbReference>
<comment type="subcellular location">
    <subcellularLocation>
        <location evidence="1">Membrane</location>
        <topology evidence="1">Multi-pass membrane protein</topology>
    </subcellularLocation>
</comment>
<feature type="transmembrane region" description="Helical" evidence="6">
    <location>
        <begin position="48"/>
        <end position="68"/>
    </location>
</feature>
<evidence type="ECO:0000256" key="6">
    <source>
        <dbReference type="SAM" id="Phobius"/>
    </source>
</evidence>
<keyword evidence="8" id="KW-1185">Reference proteome</keyword>
<dbReference type="PANTHER" id="PTHR42038:SF2">
    <property type="entry name" value="TERPENE CYCLASE AUSL"/>
    <property type="match status" value="1"/>
</dbReference>
<sequence length="238" mass="26231">MDGFDVSTAPQAYLDIKWIPDLFAAMMGLGWSINYIGMVQASFRDHTYGMAIIPLCNNIGWEIVYVFVHPSKSIVERTAFFTGLSLNVGVMYAAIRFSPAEWGHAPLVEKNLLSIFLVGIIACFTGHLALAAEIGPSLAYSWGAVICQILLSVGGLGQLLARNDTRGGSYTLWLGRFLGSCCTVVFASIRYLYWPEAFSWLASPLLMWSLAAFFLADTTYGVCFYLIKESESQGSKRN</sequence>
<evidence type="ECO:0000256" key="4">
    <source>
        <dbReference type="ARBA" id="ARBA00022989"/>
    </source>
</evidence>
<keyword evidence="5 6" id="KW-0472">Membrane</keyword>